<dbReference type="PANTHER" id="PTHR44858">
    <property type="entry name" value="TETRATRICOPEPTIDE REPEAT PROTEIN 6"/>
    <property type="match status" value="1"/>
</dbReference>
<dbReference type="EMBL" id="SORO01000004">
    <property type="protein sequence ID" value="TDY67180.1"/>
    <property type="molecule type" value="Genomic_DNA"/>
</dbReference>
<dbReference type="SUPFAM" id="SSF48452">
    <property type="entry name" value="TPR-like"/>
    <property type="match status" value="1"/>
</dbReference>
<sequence>MKSKTNTMRSFLFLILYFVVALLINCASFSSKKSEYNESIAYVTAKSGLFLREKPGKINAKITLVPFGKEVTILKYTDVEDTIENIRAKWVEVNYKDFRGFMFSGFLSNSPFTYGISDQFRSSNAKADDHYEPLDPNLCKDSKDKVYCFSNHGYQLLKEGYYKKATTAFSSGLNLDPNNHHLLNNRGYAYYLLGEEKKGIHDLEKAIQLNPNEYLPYFKRALVYTNLKKHDLAIQDLKKSIQLNSQSCISYNNLGWVYLLKSEWEKAKIELEKSKDCDPGSPYPYANLAIYHYMSKKDKTKTFEFLKKALELHYDIRILYDNEEDGQFYKEWNQSPEFLKFIDKNK</sequence>
<reference evidence="5 6" key="1">
    <citation type="submission" date="2019-03" db="EMBL/GenBank/DDBJ databases">
        <title>Genomic Encyclopedia of Archaeal and Bacterial Type Strains, Phase II (KMG-II): from individual species to whole genera.</title>
        <authorList>
            <person name="Goeker M."/>
        </authorList>
    </citation>
    <scope>NUCLEOTIDE SEQUENCE [LARGE SCALE GENOMIC DNA]</scope>
    <source>
        <strain evidence="5 6">DSM 21537</strain>
    </source>
</reference>
<feature type="repeat" description="TPR" evidence="3">
    <location>
        <begin position="180"/>
        <end position="213"/>
    </location>
</feature>
<evidence type="ECO:0000313" key="6">
    <source>
        <dbReference type="Proteomes" id="UP000294684"/>
    </source>
</evidence>
<dbReference type="SMART" id="SM00028">
    <property type="entry name" value="TPR"/>
    <property type="match status" value="5"/>
</dbReference>
<dbReference type="InterPro" id="IPR011990">
    <property type="entry name" value="TPR-like_helical_dom_sf"/>
</dbReference>
<feature type="repeat" description="TPR" evidence="3">
    <location>
        <begin position="146"/>
        <end position="179"/>
    </location>
</feature>
<evidence type="ECO:0000256" key="1">
    <source>
        <dbReference type="ARBA" id="ARBA00022737"/>
    </source>
</evidence>
<dbReference type="InterPro" id="IPR050498">
    <property type="entry name" value="Ycf3"/>
</dbReference>
<keyword evidence="2 3" id="KW-0802">TPR repeat</keyword>
<dbReference type="GeneID" id="79828863"/>
<dbReference type="Gene3D" id="2.30.30.40">
    <property type="entry name" value="SH3 Domains"/>
    <property type="match status" value="1"/>
</dbReference>
<name>A0A4R8MJK4_LEPME</name>
<dbReference type="InterPro" id="IPR003646">
    <property type="entry name" value="SH3-like_bac-type"/>
</dbReference>
<evidence type="ECO:0000313" key="5">
    <source>
        <dbReference type="EMBL" id="TDY67180.1"/>
    </source>
</evidence>
<evidence type="ECO:0000256" key="2">
    <source>
        <dbReference type="ARBA" id="ARBA00022803"/>
    </source>
</evidence>
<accession>A0A4R8MJK4</accession>
<dbReference type="Gene3D" id="1.25.40.10">
    <property type="entry name" value="Tetratricopeptide repeat domain"/>
    <property type="match status" value="2"/>
</dbReference>
<dbReference type="OrthoDB" id="336697at2"/>
<dbReference type="PANTHER" id="PTHR44858:SF1">
    <property type="entry name" value="UDP-N-ACETYLGLUCOSAMINE--PEPTIDE N-ACETYLGLUCOSAMINYLTRANSFERASE SPINDLY-RELATED"/>
    <property type="match status" value="1"/>
</dbReference>
<dbReference type="Pfam" id="PF08239">
    <property type="entry name" value="SH3_3"/>
    <property type="match status" value="1"/>
</dbReference>
<comment type="caution">
    <text evidence="5">The sequence shown here is derived from an EMBL/GenBank/DDBJ whole genome shotgun (WGS) entry which is preliminary data.</text>
</comment>
<feature type="domain" description="SH3b" evidence="4">
    <location>
        <begin position="38"/>
        <end position="111"/>
    </location>
</feature>
<evidence type="ECO:0000259" key="4">
    <source>
        <dbReference type="PROSITE" id="PS51781"/>
    </source>
</evidence>
<dbReference type="Pfam" id="PF13181">
    <property type="entry name" value="TPR_8"/>
    <property type="match status" value="1"/>
</dbReference>
<evidence type="ECO:0000256" key="3">
    <source>
        <dbReference type="PROSITE-ProRule" id="PRU00339"/>
    </source>
</evidence>
<dbReference type="Proteomes" id="UP000294684">
    <property type="component" value="Unassembled WGS sequence"/>
</dbReference>
<dbReference type="STRING" id="1193051.LEP1GSC017_1107"/>
<dbReference type="InterPro" id="IPR019734">
    <property type="entry name" value="TPR_rpt"/>
</dbReference>
<dbReference type="Pfam" id="PF00515">
    <property type="entry name" value="TPR_1"/>
    <property type="match status" value="1"/>
</dbReference>
<organism evidence="5 6">
    <name type="scientific">Leptospira meyeri</name>
    <dbReference type="NCBI Taxonomy" id="29508"/>
    <lineage>
        <taxon>Bacteria</taxon>
        <taxon>Pseudomonadati</taxon>
        <taxon>Spirochaetota</taxon>
        <taxon>Spirochaetia</taxon>
        <taxon>Leptospirales</taxon>
        <taxon>Leptospiraceae</taxon>
        <taxon>Leptospira</taxon>
    </lineage>
</organism>
<dbReference type="AlphaFoldDB" id="A0A4R8MJK4"/>
<gene>
    <name evidence="5" type="ORF">CLV96_3601</name>
</gene>
<dbReference type="RefSeq" id="WP_020776644.1">
    <property type="nucleotide sequence ID" value="NZ_SORO01000004.1"/>
</dbReference>
<keyword evidence="6" id="KW-1185">Reference proteome</keyword>
<keyword evidence="1" id="KW-0677">Repeat</keyword>
<dbReference type="PROSITE" id="PS51781">
    <property type="entry name" value="SH3B"/>
    <property type="match status" value="1"/>
</dbReference>
<dbReference type="PROSITE" id="PS50005">
    <property type="entry name" value="TPR"/>
    <property type="match status" value="2"/>
</dbReference>
<proteinExistence type="predicted"/>
<protein>
    <submittedName>
        <fullName evidence="5">Tetratricopeptide repeat protein</fullName>
    </submittedName>
</protein>